<evidence type="ECO:0000313" key="11">
    <source>
        <dbReference type="EMBL" id="KAJ2896791.1"/>
    </source>
</evidence>
<feature type="domain" description="DOMON" evidence="9">
    <location>
        <begin position="73"/>
        <end position="195"/>
    </location>
</feature>
<dbReference type="Proteomes" id="UP001201980">
    <property type="component" value="Unassembled WGS sequence"/>
</dbReference>
<comment type="caution">
    <text evidence="11">The sequence shown here is derived from an EMBL/GenBank/DDBJ whole genome shotgun (WGS) entry which is preliminary data.</text>
</comment>
<feature type="compositionally biased region" description="Polar residues" evidence="7">
    <location>
        <begin position="450"/>
        <end position="463"/>
    </location>
</feature>
<protein>
    <submittedName>
        <fullName evidence="11">Integral membrane protein</fullName>
    </submittedName>
</protein>
<feature type="transmembrane region" description="Helical" evidence="8">
    <location>
        <begin position="327"/>
        <end position="344"/>
    </location>
</feature>
<dbReference type="PROSITE" id="PS50939">
    <property type="entry name" value="CYTOCHROME_B561"/>
    <property type="match status" value="1"/>
</dbReference>
<feature type="domain" description="Cytochrome b561" evidence="10">
    <location>
        <begin position="225"/>
        <end position="419"/>
    </location>
</feature>
<dbReference type="Gene3D" id="2.60.40.1210">
    <property type="entry name" value="Cellobiose dehydrogenase, cytochrome domain"/>
    <property type="match status" value="1"/>
</dbReference>
<evidence type="ECO:0000313" key="12">
    <source>
        <dbReference type="Proteomes" id="UP001201980"/>
    </source>
</evidence>
<dbReference type="AlphaFoldDB" id="A0AAD5RKP8"/>
<dbReference type="CDD" id="cd09630">
    <property type="entry name" value="CDH_like_cytochrome"/>
    <property type="match status" value="1"/>
</dbReference>
<keyword evidence="12" id="KW-1185">Reference proteome</keyword>
<evidence type="ECO:0000256" key="8">
    <source>
        <dbReference type="SAM" id="Phobius"/>
    </source>
</evidence>
<evidence type="ECO:0000256" key="5">
    <source>
        <dbReference type="ARBA" id="ARBA00022989"/>
    </source>
</evidence>
<feature type="compositionally biased region" description="Basic and acidic residues" evidence="7">
    <location>
        <begin position="433"/>
        <end position="449"/>
    </location>
</feature>
<evidence type="ECO:0000256" key="4">
    <source>
        <dbReference type="ARBA" id="ARBA00022982"/>
    </source>
</evidence>
<organism evidence="11 12">
    <name type="scientific">Zalerion maritima</name>
    <dbReference type="NCBI Taxonomy" id="339359"/>
    <lineage>
        <taxon>Eukaryota</taxon>
        <taxon>Fungi</taxon>
        <taxon>Dikarya</taxon>
        <taxon>Ascomycota</taxon>
        <taxon>Pezizomycotina</taxon>
        <taxon>Sordariomycetes</taxon>
        <taxon>Lulworthiomycetidae</taxon>
        <taxon>Lulworthiales</taxon>
        <taxon>Lulworthiaceae</taxon>
        <taxon>Zalerion</taxon>
    </lineage>
</organism>
<evidence type="ECO:0000256" key="6">
    <source>
        <dbReference type="ARBA" id="ARBA00023136"/>
    </source>
</evidence>
<name>A0AAD5RKP8_9PEZI</name>
<keyword evidence="5 8" id="KW-1133">Transmembrane helix</keyword>
<dbReference type="Pfam" id="PF16010">
    <property type="entry name" value="CDH-cyt"/>
    <property type="match status" value="1"/>
</dbReference>
<dbReference type="PROSITE" id="PS50836">
    <property type="entry name" value="DOMON"/>
    <property type="match status" value="1"/>
</dbReference>
<dbReference type="SMART" id="SM00665">
    <property type="entry name" value="B561"/>
    <property type="match status" value="1"/>
</dbReference>
<dbReference type="EMBL" id="JAKWBI020000312">
    <property type="protein sequence ID" value="KAJ2896791.1"/>
    <property type="molecule type" value="Genomic_DNA"/>
</dbReference>
<keyword evidence="3 8" id="KW-0812">Transmembrane</keyword>
<comment type="subcellular location">
    <subcellularLocation>
        <location evidence="1">Membrane</location>
    </subcellularLocation>
</comment>
<keyword evidence="4" id="KW-0249">Electron transport</keyword>
<dbReference type="GO" id="GO:0016020">
    <property type="term" value="C:membrane"/>
    <property type="evidence" value="ECO:0007669"/>
    <property type="project" value="UniProtKB-SubCell"/>
</dbReference>
<evidence type="ECO:0000256" key="7">
    <source>
        <dbReference type="SAM" id="MobiDB-lite"/>
    </source>
</evidence>
<keyword evidence="6 8" id="KW-0472">Membrane</keyword>
<dbReference type="SUPFAM" id="SSF49344">
    <property type="entry name" value="CBD9-like"/>
    <property type="match status" value="1"/>
</dbReference>
<evidence type="ECO:0000256" key="1">
    <source>
        <dbReference type="ARBA" id="ARBA00004370"/>
    </source>
</evidence>
<dbReference type="Gene3D" id="1.20.120.1770">
    <property type="match status" value="1"/>
</dbReference>
<gene>
    <name evidence="11" type="ORF">MKZ38_005237</name>
</gene>
<dbReference type="InterPro" id="IPR005018">
    <property type="entry name" value="DOMON_domain"/>
</dbReference>
<evidence type="ECO:0000259" key="10">
    <source>
        <dbReference type="PROSITE" id="PS50939"/>
    </source>
</evidence>
<dbReference type="Pfam" id="PF03188">
    <property type="entry name" value="Cytochrom_B561"/>
    <property type="match status" value="1"/>
</dbReference>
<evidence type="ECO:0000256" key="2">
    <source>
        <dbReference type="ARBA" id="ARBA00022448"/>
    </source>
</evidence>
<dbReference type="InterPro" id="IPR015920">
    <property type="entry name" value="Cellobiose_DH-like_cyt"/>
</dbReference>
<keyword evidence="2" id="KW-0813">Transport</keyword>
<feature type="region of interest" description="Disordered" evidence="7">
    <location>
        <begin position="421"/>
        <end position="506"/>
    </location>
</feature>
<feature type="transmembrane region" description="Helical" evidence="8">
    <location>
        <begin position="392"/>
        <end position="411"/>
    </location>
</feature>
<dbReference type="PANTHER" id="PTHR47797">
    <property type="entry name" value="DEHYDROGENASE, PUTATIVE (AFU_ORTHOLOGUE AFUA_8G05805)-RELATED"/>
    <property type="match status" value="1"/>
</dbReference>
<accession>A0AAD5RKP8</accession>
<dbReference type="CDD" id="cd08760">
    <property type="entry name" value="Cyt_b561_FRRS1_like"/>
    <property type="match status" value="1"/>
</dbReference>
<sequence>MLLSGIRGMAAAAIASTTCKLKSQNPPPPCRISSEPRHQTKRADKTSLVAVVFATPSLASVESGQSTFISPQNDFSFGFTIPNDTDTKNSDIYFSIAAVSSASWAAVGLGSHNMENALVFMIYASADGKSVTVSPRVSSGWYEPPYDSEFDIETLESDIVNGTMLFSGRCTNCRNWKNGYMDVTSETVAGIYATGPNGDLKSDDKEESIRYHDTYGAFTIDLHHATGPAGAPVLDGDTSMSGAELYGDDNVAGKKDFKSILHGVAMILTFIGLMPFGVVILRVASSVKWHWINQSFALIGVIVGSGLGIYDSFYYQRSRGFNTAHQVIGIIVLVFVLAQWGLGFQHHRMFKRTQMTTKLAPVHVWLGRLILVLATVNAFLGFPLALRPKYNYILAGIVVAITLAVTFLLFTKGMFSKFLGKSKGPSNPNEAPRGYDPEPWRHMPTHEGHSSTPYNEGTSSSYGGSRGQDVGLTNLGSSPPQGDGYQHGGHRKERSLGGEQMPREYV</sequence>
<dbReference type="InterPro" id="IPR006593">
    <property type="entry name" value="Cyt_b561/ferric_Rdtase_TM"/>
</dbReference>
<proteinExistence type="predicted"/>
<evidence type="ECO:0000259" key="9">
    <source>
        <dbReference type="PROSITE" id="PS50836"/>
    </source>
</evidence>
<feature type="transmembrane region" description="Helical" evidence="8">
    <location>
        <begin position="260"/>
        <end position="284"/>
    </location>
</feature>
<feature type="transmembrane region" description="Helical" evidence="8">
    <location>
        <begin position="296"/>
        <end position="315"/>
    </location>
</feature>
<evidence type="ECO:0000256" key="3">
    <source>
        <dbReference type="ARBA" id="ARBA00022692"/>
    </source>
</evidence>
<feature type="transmembrane region" description="Helical" evidence="8">
    <location>
        <begin position="365"/>
        <end position="386"/>
    </location>
</feature>
<feature type="region of interest" description="Disordered" evidence="7">
    <location>
        <begin position="20"/>
        <end position="42"/>
    </location>
</feature>
<dbReference type="PANTHER" id="PTHR47797:SF1">
    <property type="entry name" value="CYTOCHROME B561 DOMAIN-CONTAINING PROTEIN-RELATED"/>
    <property type="match status" value="1"/>
</dbReference>
<reference evidence="11" key="1">
    <citation type="submission" date="2022-07" db="EMBL/GenBank/DDBJ databases">
        <title>Draft genome sequence of Zalerion maritima ATCC 34329, a (micro)plastics degrading marine fungus.</title>
        <authorList>
            <person name="Paco A."/>
            <person name="Goncalves M.F.M."/>
            <person name="Rocha-Santos T.A.P."/>
            <person name="Alves A."/>
        </authorList>
    </citation>
    <scope>NUCLEOTIDE SEQUENCE</scope>
    <source>
        <strain evidence="11">ATCC 34329</strain>
    </source>
</reference>